<dbReference type="InterPro" id="IPR046176">
    <property type="entry name" value="DUF6185"/>
</dbReference>
<sequence length="78" mass="8763">MHAATMLLVLTVTGIALDLDTFRGERRYWQSRLGPLLSIYQMRYYSLQAAYLIGQIIAVITIWQFFAELAATPPAGGK</sequence>
<dbReference type="Proteomes" id="UP001257948">
    <property type="component" value="Unassembled WGS sequence"/>
</dbReference>
<dbReference type="EMBL" id="JAVTLL010000014">
    <property type="protein sequence ID" value="MDT7843418.1"/>
    <property type="molecule type" value="Genomic_DNA"/>
</dbReference>
<keyword evidence="1" id="KW-1133">Transmembrane helix</keyword>
<dbReference type="Pfam" id="PF19683">
    <property type="entry name" value="DUF6185"/>
    <property type="match status" value="1"/>
</dbReference>
<keyword evidence="3" id="KW-1185">Reference proteome</keyword>
<evidence type="ECO:0000313" key="2">
    <source>
        <dbReference type="EMBL" id="MDT7843418.1"/>
    </source>
</evidence>
<proteinExistence type="predicted"/>
<name>A0ABU3LW98_9ACTN</name>
<organism evidence="2 3">
    <name type="scientific">Streptomyces justiciae</name>
    <dbReference type="NCBI Taxonomy" id="2780140"/>
    <lineage>
        <taxon>Bacteria</taxon>
        <taxon>Bacillati</taxon>
        <taxon>Actinomycetota</taxon>
        <taxon>Actinomycetes</taxon>
        <taxon>Kitasatosporales</taxon>
        <taxon>Streptomycetaceae</taxon>
        <taxon>Streptomyces</taxon>
    </lineage>
</organism>
<accession>A0ABU3LW98</accession>
<dbReference type="RefSeq" id="WP_314202998.1">
    <property type="nucleotide sequence ID" value="NZ_JAVTLL010000014.1"/>
</dbReference>
<keyword evidence="1" id="KW-0812">Transmembrane</keyword>
<protein>
    <submittedName>
        <fullName evidence="2">DUF6185 family protein</fullName>
    </submittedName>
</protein>
<evidence type="ECO:0000256" key="1">
    <source>
        <dbReference type="SAM" id="Phobius"/>
    </source>
</evidence>
<keyword evidence="1" id="KW-0472">Membrane</keyword>
<reference evidence="3" key="1">
    <citation type="submission" date="2023-07" db="EMBL/GenBank/DDBJ databases">
        <title>Draft genome sequence of the endophytic actinobacterium Streptomyces justiciae WPN32, a potential antibiotic producer.</title>
        <authorList>
            <person name="Yasawong M."/>
            <person name="Pana W."/>
            <person name="Ganta P."/>
            <person name="Santapan N."/>
            <person name="Songngamsuk T."/>
            <person name="Phatcharaharikarn M."/>
            <person name="Kerdtoob S."/>
            <person name="Nantapong N."/>
        </authorList>
    </citation>
    <scope>NUCLEOTIDE SEQUENCE [LARGE SCALE GENOMIC DNA]</scope>
    <source>
        <strain evidence="3">WPN32</strain>
    </source>
</reference>
<evidence type="ECO:0000313" key="3">
    <source>
        <dbReference type="Proteomes" id="UP001257948"/>
    </source>
</evidence>
<gene>
    <name evidence="2" type="ORF">RQC66_22095</name>
</gene>
<feature type="transmembrane region" description="Helical" evidence="1">
    <location>
        <begin position="42"/>
        <end position="66"/>
    </location>
</feature>
<comment type="caution">
    <text evidence="2">The sequence shown here is derived from an EMBL/GenBank/DDBJ whole genome shotgun (WGS) entry which is preliminary data.</text>
</comment>